<name>A0A964XJ26_9ACTN</name>
<keyword evidence="2" id="KW-1185">Reference proteome</keyword>
<accession>A0A964XJ26</accession>
<dbReference type="AlphaFoldDB" id="A0A964XJ26"/>
<dbReference type="OrthoDB" id="4174733at2"/>
<protein>
    <submittedName>
        <fullName evidence="1">Uncharacterized protein</fullName>
    </submittedName>
</protein>
<evidence type="ECO:0000313" key="1">
    <source>
        <dbReference type="EMBL" id="NBE50680.1"/>
    </source>
</evidence>
<reference evidence="1" key="1">
    <citation type="submission" date="2020-01" db="EMBL/GenBank/DDBJ databases">
        <title>Whole-genome analyses of novel actinobacteria.</title>
        <authorList>
            <person name="Sahin N."/>
        </authorList>
    </citation>
    <scope>NUCLEOTIDE SEQUENCE</scope>
    <source>
        <strain evidence="1">YC537</strain>
    </source>
</reference>
<comment type="caution">
    <text evidence="1">The sequence shown here is derived from an EMBL/GenBank/DDBJ whole genome shotgun (WGS) entry which is preliminary data.</text>
</comment>
<dbReference type="EMBL" id="JAAAHS010000017">
    <property type="protein sequence ID" value="NBE50680.1"/>
    <property type="molecule type" value="Genomic_DNA"/>
</dbReference>
<gene>
    <name evidence="1" type="ORF">GUY60_04405</name>
</gene>
<organism evidence="1 2">
    <name type="scientific">Streptomyces boluensis</name>
    <dbReference type="NCBI Taxonomy" id="1775135"/>
    <lineage>
        <taxon>Bacteria</taxon>
        <taxon>Bacillati</taxon>
        <taxon>Actinomycetota</taxon>
        <taxon>Actinomycetes</taxon>
        <taxon>Kitasatosporales</taxon>
        <taxon>Streptomycetaceae</taxon>
        <taxon>Streptomyces</taxon>
    </lineage>
</organism>
<evidence type="ECO:0000313" key="2">
    <source>
        <dbReference type="Proteomes" id="UP000598297"/>
    </source>
</evidence>
<proteinExistence type="predicted"/>
<sequence>MAPLPEPAELLDHLAANLSELSTPMRVFVAAGRFTEADPDLPELAARIRELLATAAADEAWQRFLPTYTPPPVPQLCAALEPVESHNAAPFLAQVAGADLLWPSHRHLSAEVAERAAHRVVSLLGPECTWWTNHDTECGAVNGLTPVFDSLLAGTDGEHYALALQLADD</sequence>
<dbReference type="Proteomes" id="UP000598297">
    <property type="component" value="Unassembled WGS sequence"/>
</dbReference>